<evidence type="ECO:0000256" key="14">
    <source>
        <dbReference type="PIRSR" id="PIRSR000114-1"/>
    </source>
</evidence>
<dbReference type="EMBL" id="CP018632">
    <property type="protein sequence ID" value="ASJ71868.1"/>
    <property type="molecule type" value="Genomic_DNA"/>
</dbReference>
<comment type="catalytic activity">
    <reaction evidence="9">
        <text>sn-glycerol 3-phosphate + NADP(+) = dihydroxyacetone phosphate + NADPH + H(+)</text>
        <dbReference type="Rhea" id="RHEA:11096"/>
        <dbReference type="ChEBI" id="CHEBI:15378"/>
        <dbReference type="ChEBI" id="CHEBI:57597"/>
        <dbReference type="ChEBI" id="CHEBI:57642"/>
        <dbReference type="ChEBI" id="CHEBI:57783"/>
        <dbReference type="ChEBI" id="CHEBI:58349"/>
        <dbReference type="EC" id="1.1.1.94"/>
    </reaction>
    <physiologicalReaction direction="right-to-left" evidence="9">
        <dbReference type="Rhea" id="RHEA:11098"/>
    </physiologicalReaction>
</comment>
<keyword evidence="4 13" id="KW-0560">Oxidoreductase</keyword>
<evidence type="ECO:0000256" key="13">
    <source>
        <dbReference type="HAMAP-Rule" id="MF_00394"/>
    </source>
</evidence>
<evidence type="ECO:0000256" key="15">
    <source>
        <dbReference type="PIRSR" id="PIRSR000114-2"/>
    </source>
</evidence>
<evidence type="ECO:0000256" key="2">
    <source>
        <dbReference type="ARBA" id="ARBA00022516"/>
    </source>
</evidence>
<feature type="active site" description="Proton acceptor" evidence="13 14">
    <location>
        <position position="213"/>
    </location>
</feature>
<evidence type="ECO:0000256" key="1">
    <source>
        <dbReference type="ARBA" id="ARBA00011009"/>
    </source>
</evidence>
<keyword evidence="13" id="KW-0963">Cytoplasm</keyword>
<feature type="binding site" evidence="13">
    <location>
        <position position="158"/>
    </location>
    <ligand>
        <name>sn-glycerol 3-phosphate</name>
        <dbReference type="ChEBI" id="CHEBI:57597"/>
    </ligand>
</feature>
<dbReference type="FunFam" id="3.40.50.720:FF:000019">
    <property type="entry name" value="Glycerol-3-phosphate dehydrogenase [NAD(P)+]"/>
    <property type="match status" value="1"/>
</dbReference>
<evidence type="ECO:0000256" key="4">
    <source>
        <dbReference type="ARBA" id="ARBA00023002"/>
    </source>
</evidence>
<feature type="domain" description="Glycerol-3-phosphate dehydrogenase NAD-dependent C-terminal" evidence="19">
    <location>
        <begin position="202"/>
        <end position="343"/>
    </location>
</feature>
<evidence type="ECO:0000313" key="20">
    <source>
        <dbReference type="EMBL" id="ASJ71868.1"/>
    </source>
</evidence>
<protein>
    <recommendedName>
        <fullName evidence="11 13">Glycerol-3-phosphate dehydrogenase [NAD(P)+]</fullName>
        <ecNumber evidence="10 13">1.1.1.94</ecNumber>
    </recommendedName>
    <alternativeName>
        <fullName evidence="13">NAD(P)(+)-dependent glycerol-3-phosphate dehydrogenase</fullName>
    </alternativeName>
    <alternativeName>
        <fullName evidence="12 13">NAD(P)H-dependent dihydroxyacetone-phosphate reductase</fullName>
    </alternativeName>
</protein>
<dbReference type="InterPro" id="IPR006168">
    <property type="entry name" value="G3P_DH_NAD-dep"/>
</dbReference>
<evidence type="ECO:0000256" key="10">
    <source>
        <dbReference type="ARBA" id="ARBA00066687"/>
    </source>
</evidence>
<keyword evidence="13" id="KW-0547">Nucleotide-binding</keyword>
<comment type="pathway">
    <text evidence="13">Membrane lipid metabolism; glycerophospholipid metabolism.</text>
</comment>
<dbReference type="Gene3D" id="1.10.1040.10">
    <property type="entry name" value="N-(1-d-carboxylethyl)-l-norvaline Dehydrogenase, domain 2"/>
    <property type="match status" value="1"/>
</dbReference>
<dbReference type="GO" id="GO:0141153">
    <property type="term" value="F:glycerol-3-phosphate dehydrogenase (NADP+) activity"/>
    <property type="evidence" value="ECO:0007669"/>
    <property type="project" value="RHEA"/>
</dbReference>
<comment type="caution">
    <text evidence="13">Lacks conserved residue(s) required for the propagation of feature annotation.</text>
</comment>
<evidence type="ECO:0000256" key="12">
    <source>
        <dbReference type="ARBA" id="ARBA00080511"/>
    </source>
</evidence>
<dbReference type="InterPro" id="IPR006109">
    <property type="entry name" value="G3P_DH_NAD-dep_C"/>
</dbReference>
<feature type="binding site" evidence="16">
    <location>
        <position position="277"/>
    </location>
    <ligand>
        <name>NAD(+)</name>
        <dbReference type="ChEBI" id="CHEBI:57540"/>
    </ligand>
</feature>
<feature type="binding site" evidence="13">
    <location>
        <position position="303"/>
    </location>
    <ligand>
        <name>NADPH</name>
        <dbReference type="ChEBI" id="CHEBI:57783"/>
    </ligand>
</feature>
<dbReference type="InterPro" id="IPR036291">
    <property type="entry name" value="NAD(P)-bd_dom_sf"/>
</dbReference>
<evidence type="ECO:0000259" key="18">
    <source>
        <dbReference type="Pfam" id="PF01210"/>
    </source>
</evidence>
<dbReference type="KEGG" id="gai:IMCC3135_08850"/>
<dbReference type="PANTHER" id="PTHR11728:SF1">
    <property type="entry name" value="GLYCEROL-3-PHOSPHATE DEHYDROGENASE [NAD(+)] 2, CHLOROPLASTIC"/>
    <property type="match status" value="1"/>
</dbReference>
<dbReference type="HAMAP" id="MF_00394">
    <property type="entry name" value="NAD_Glyc3P_dehydrog"/>
    <property type="match status" value="1"/>
</dbReference>
<dbReference type="Pfam" id="PF07479">
    <property type="entry name" value="NAD_Gly3P_dh_C"/>
    <property type="match status" value="1"/>
</dbReference>
<evidence type="ECO:0000256" key="7">
    <source>
        <dbReference type="ARBA" id="ARBA00023209"/>
    </source>
</evidence>
<dbReference type="GO" id="GO:0046474">
    <property type="term" value="P:glycerophospholipid biosynthetic process"/>
    <property type="evidence" value="ECO:0007669"/>
    <property type="project" value="TreeGrafter"/>
</dbReference>
<evidence type="ECO:0000256" key="5">
    <source>
        <dbReference type="ARBA" id="ARBA00023027"/>
    </source>
</evidence>
<proteinExistence type="inferred from homology"/>
<feature type="binding site" evidence="13">
    <location>
        <position position="278"/>
    </location>
    <ligand>
        <name>sn-glycerol 3-phosphate</name>
        <dbReference type="ChEBI" id="CHEBI:57597"/>
    </ligand>
</feature>
<dbReference type="InterPro" id="IPR013328">
    <property type="entry name" value="6PGD_dom2"/>
</dbReference>
<dbReference type="GO" id="GO:0005829">
    <property type="term" value="C:cytosol"/>
    <property type="evidence" value="ECO:0007669"/>
    <property type="project" value="TreeGrafter"/>
</dbReference>
<reference evidence="20 21" key="1">
    <citation type="submission" date="2016-12" db="EMBL/GenBank/DDBJ databases">
        <authorList>
            <person name="Song W.-J."/>
            <person name="Kurnit D.M."/>
        </authorList>
    </citation>
    <scope>NUCLEOTIDE SEQUENCE [LARGE SCALE GENOMIC DNA]</scope>
    <source>
        <strain evidence="20 21">IMCC3135</strain>
    </source>
</reference>
<feature type="domain" description="Glycerol-3-phosphate dehydrogenase NAD-dependent N-terminal" evidence="18">
    <location>
        <begin position="24"/>
        <end position="181"/>
    </location>
</feature>
<feature type="binding site" evidence="13">
    <location>
        <position position="129"/>
    </location>
    <ligand>
        <name>NADPH</name>
        <dbReference type="ChEBI" id="CHEBI:57783"/>
    </ligand>
</feature>
<evidence type="ECO:0000256" key="3">
    <source>
        <dbReference type="ARBA" id="ARBA00022857"/>
    </source>
</evidence>
<comment type="function">
    <text evidence="13">Catalyzes the reduction of the glycolytic intermediate dihydroxyacetone phosphate (DHAP) to sn-glycerol 3-phosphate (G3P), the key precursor for phospholipid synthesis.</text>
</comment>
<feature type="binding site" evidence="16">
    <location>
        <begin position="28"/>
        <end position="33"/>
    </location>
    <ligand>
        <name>NAD(+)</name>
        <dbReference type="ChEBI" id="CHEBI:57540"/>
    </ligand>
</feature>
<dbReference type="UniPathway" id="UPA00940"/>
<feature type="binding site" evidence="16">
    <location>
        <position position="162"/>
    </location>
    <ligand>
        <name>NAD(+)</name>
        <dbReference type="ChEBI" id="CHEBI:57540"/>
    </ligand>
</feature>
<keyword evidence="8 13" id="KW-1208">Phospholipid metabolism</keyword>
<feature type="binding site" evidence="13">
    <location>
        <position position="31"/>
    </location>
    <ligand>
        <name>NADPH</name>
        <dbReference type="ChEBI" id="CHEBI:57783"/>
    </ligand>
</feature>
<dbReference type="Proteomes" id="UP000250079">
    <property type="component" value="Chromosome"/>
</dbReference>
<feature type="binding site" evidence="13">
    <location>
        <position position="32"/>
    </location>
    <ligand>
        <name>NADPH</name>
        <dbReference type="ChEBI" id="CHEBI:57783"/>
    </ligand>
</feature>
<organism evidence="20 21">
    <name type="scientific">Granulosicoccus antarcticus IMCC3135</name>
    <dbReference type="NCBI Taxonomy" id="1192854"/>
    <lineage>
        <taxon>Bacteria</taxon>
        <taxon>Pseudomonadati</taxon>
        <taxon>Pseudomonadota</taxon>
        <taxon>Gammaproteobacteria</taxon>
        <taxon>Chromatiales</taxon>
        <taxon>Granulosicoccaceae</taxon>
        <taxon>Granulosicoccus</taxon>
    </lineage>
</organism>
<dbReference type="GO" id="GO:0046168">
    <property type="term" value="P:glycerol-3-phosphate catabolic process"/>
    <property type="evidence" value="ECO:0007669"/>
    <property type="project" value="InterPro"/>
</dbReference>
<feature type="binding site" evidence="13">
    <location>
        <position position="276"/>
    </location>
    <ligand>
        <name>sn-glycerol 3-phosphate</name>
        <dbReference type="ChEBI" id="CHEBI:57597"/>
    </ligand>
</feature>
<dbReference type="PANTHER" id="PTHR11728">
    <property type="entry name" value="GLYCEROL-3-PHOSPHATE DEHYDROGENASE"/>
    <property type="match status" value="1"/>
</dbReference>
<keyword evidence="6 13" id="KW-0443">Lipid metabolism</keyword>
<dbReference type="AlphaFoldDB" id="A0A2Z2NQD5"/>
<evidence type="ECO:0000256" key="6">
    <source>
        <dbReference type="ARBA" id="ARBA00023098"/>
    </source>
</evidence>
<dbReference type="NCBIfam" id="NF000940">
    <property type="entry name" value="PRK00094.1-2"/>
    <property type="match status" value="1"/>
</dbReference>
<feature type="binding site" evidence="13">
    <location>
        <position position="213"/>
    </location>
    <ligand>
        <name>sn-glycerol 3-phosphate</name>
        <dbReference type="ChEBI" id="CHEBI:57597"/>
    </ligand>
</feature>
<feature type="binding site" evidence="13">
    <location>
        <position position="129"/>
    </location>
    <ligand>
        <name>sn-glycerol 3-phosphate</name>
        <dbReference type="ChEBI" id="CHEBI:57597"/>
    </ligand>
</feature>
<feature type="binding site" evidence="13">
    <location>
        <position position="52"/>
    </location>
    <ligand>
        <name>NADPH</name>
        <dbReference type="ChEBI" id="CHEBI:57783"/>
    </ligand>
</feature>
<dbReference type="Pfam" id="PF01210">
    <property type="entry name" value="NAD_Gly3P_dh_N"/>
    <property type="match status" value="1"/>
</dbReference>
<dbReference type="PIRSF" id="PIRSF000114">
    <property type="entry name" value="Glycerol-3-P_dh"/>
    <property type="match status" value="1"/>
</dbReference>
<keyword evidence="5 13" id="KW-0520">NAD</keyword>
<sequence length="357" mass="37884">MSIETTVADAGDQITTMPEQMPAITVIGAGSWGTALAIQLARAGSVVTLWGRDRDLMSQMQQQRLNERYLPACSFPDNLKVEADWDRAVADAQRILVSVPSHAFRAVLEQLASTLGERVATLELAWATKGFELSTGLLPHQLAHKLLPECNNYAVVSGPTFALEVGAGLPTAITVAGSNPEWSMRMASALRTKNFIAYTSEDMVGVEIGGAVKNALAIGAGLSDGLGFGANARIAMINRGLRELSRLGLAMGAEAETFVGLAGMGDLVLTCTDDQSRNRRMGLALASGKSIDEAAEEIGQVVEGIGAARAVYEQAKRLNVRMPIIEQIYRVVVEGVAPRDAVEALLSRELGAGKEHG</sequence>
<dbReference type="GO" id="GO:0046167">
    <property type="term" value="P:glycerol-3-phosphate biosynthetic process"/>
    <property type="evidence" value="ECO:0007669"/>
    <property type="project" value="UniProtKB-UniRule"/>
</dbReference>
<evidence type="ECO:0000256" key="16">
    <source>
        <dbReference type="PIRSR" id="PIRSR000114-3"/>
    </source>
</evidence>
<dbReference type="FunFam" id="1.10.1040.10:FF:000001">
    <property type="entry name" value="Glycerol-3-phosphate dehydrogenase [NAD(P)+]"/>
    <property type="match status" value="1"/>
</dbReference>
<dbReference type="GO" id="GO:0141152">
    <property type="term" value="F:glycerol-3-phosphate dehydrogenase (NAD+) activity"/>
    <property type="evidence" value="ECO:0007669"/>
    <property type="project" value="RHEA"/>
</dbReference>
<feature type="binding site" evidence="13">
    <location>
        <position position="69"/>
    </location>
    <ligand>
        <name>NADPH</name>
        <dbReference type="ChEBI" id="CHEBI:57783"/>
    </ligand>
</feature>
<keyword evidence="3 13" id="KW-0521">NADP</keyword>
<feature type="binding site" evidence="13">
    <location>
        <position position="277"/>
    </location>
    <ligand>
        <name>sn-glycerol 3-phosphate</name>
        <dbReference type="ChEBI" id="CHEBI:57597"/>
    </ligand>
</feature>
<feature type="binding site" evidence="13">
    <location>
        <position position="301"/>
    </location>
    <ligand>
        <name>NADPH</name>
        <dbReference type="ChEBI" id="CHEBI:57783"/>
    </ligand>
</feature>
<dbReference type="SUPFAM" id="SSF51735">
    <property type="entry name" value="NAD(P)-binding Rossmann-fold domains"/>
    <property type="match status" value="1"/>
</dbReference>
<dbReference type="Gene3D" id="3.40.50.720">
    <property type="entry name" value="NAD(P)-binding Rossmann-like Domain"/>
    <property type="match status" value="1"/>
</dbReference>
<evidence type="ECO:0000259" key="19">
    <source>
        <dbReference type="Pfam" id="PF07479"/>
    </source>
</evidence>
<gene>
    <name evidence="13 20" type="primary">gpsA</name>
    <name evidence="20" type="ORF">IMCC3135_08850</name>
</gene>
<keyword evidence="21" id="KW-1185">Reference proteome</keyword>
<keyword evidence="7 13" id="KW-0594">Phospholipid biosynthesis</keyword>
<evidence type="ECO:0000313" key="21">
    <source>
        <dbReference type="Proteomes" id="UP000250079"/>
    </source>
</evidence>
<comment type="similarity">
    <text evidence="1 13 17">Belongs to the NAD-dependent glycerol-3-phosphate dehydrogenase family.</text>
</comment>
<feature type="binding site" evidence="15">
    <location>
        <position position="129"/>
    </location>
    <ligand>
        <name>substrate</name>
    </ligand>
</feature>
<accession>A0A2Z2NQD5</accession>
<dbReference type="InterPro" id="IPR008927">
    <property type="entry name" value="6-PGluconate_DH-like_C_sf"/>
</dbReference>
<dbReference type="GO" id="GO:0051287">
    <property type="term" value="F:NAD binding"/>
    <property type="evidence" value="ECO:0007669"/>
    <property type="project" value="InterPro"/>
</dbReference>
<dbReference type="InterPro" id="IPR011128">
    <property type="entry name" value="G3P_DH_NAD-dep_N"/>
</dbReference>
<evidence type="ECO:0000256" key="9">
    <source>
        <dbReference type="ARBA" id="ARBA00052716"/>
    </source>
</evidence>
<dbReference type="RefSeq" id="WP_335589291.1">
    <property type="nucleotide sequence ID" value="NZ_CP018632.1"/>
</dbReference>
<evidence type="ECO:0000256" key="8">
    <source>
        <dbReference type="ARBA" id="ARBA00023264"/>
    </source>
</evidence>
<dbReference type="NCBIfam" id="NF000942">
    <property type="entry name" value="PRK00094.1-4"/>
    <property type="match status" value="1"/>
</dbReference>
<feature type="binding site" evidence="15">
    <location>
        <begin position="277"/>
        <end position="278"/>
    </location>
    <ligand>
        <name>substrate</name>
    </ligand>
</feature>
<dbReference type="GO" id="GO:0005975">
    <property type="term" value="P:carbohydrate metabolic process"/>
    <property type="evidence" value="ECO:0007669"/>
    <property type="project" value="InterPro"/>
</dbReference>
<dbReference type="EC" id="1.1.1.94" evidence="10 13"/>
<dbReference type="PRINTS" id="PR00077">
    <property type="entry name" value="GPDHDRGNASE"/>
</dbReference>
<feature type="binding site" evidence="13">
    <location>
        <position position="277"/>
    </location>
    <ligand>
        <name>NADPH</name>
        <dbReference type="ChEBI" id="CHEBI:57783"/>
    </ligand>
</feature>
<evidence type="ECO:0000256" key="11">
    <source>
        <dbReference type="ARBA" id="ARBA00069372"/>
    </source>
</evidence>
<name>A0A2Z2NQD5_9GAMM</name>
<feature type="binding site" evidence="13">
    <location>
        <position position="160"/>
    </location>
    <ligand>
        <name>sn-glycerol 3-phosphate</name>
        <dbReference type="ChEBI" id="CHEBI:57597"/>
    </ligand>
</feature>
<keyword evidence="2 13" id="KW-0444">Lipid biosynthesis</keyword>
<dbReference type="SUPFAM" id="SSF48179">
    <property type="entry name" value="6-phosphogluconate dehydrogenase C-terminal domain-like"/>
    <property type="match status" value="1"/>
</dbReference>
<comment type="catalytic activity">
    <reaction evidence="13">
        <text>sn-glycerol 3-phosphate + NAD(+) = dihydroxyacetone phosphate + NADH + H(+)</text>
        <dbReference type="Rhea" id="RHEA:11092"/>
        <dbReference type="ChEBI" id="CHEBI:15378"/>
        <dbReference type="ChEBI" id="CHEBI:57540"/>
        <dbReference type="ChEBI" id="CHEBI:57597"/>
        <dbReference type="ChEBI" id="CHEBI:57642"/>
        <dbReference type="ChEBI" id="CHEBI:57945"/>
        <dbReference type="EC" id="1.1.1.94"/>
    </reaction>
</comment>
<comment type="subcellular location">
    <subcellularLocation>
        <location evidence="13">Cytoplasm</location>
    </subcellularLocation>
</comment>
<dbReference type="PROSITE" id="PS00957">
    <property type="entry name" value="NAD_G3PDH"/>
    <property type="match status" value="1"/>
</dbReference>
<evidence type="ECO:0000256" key="17">
    <source>
        <dbReference type="RuleBase" id="RU000437"/>
    </source>
</evidence>
<feature type="binding site" evidence="13">
    <location>
        <position position="162"/>
    </location>
    <ligand>
        <name>NADPH</name>
        <dbReference type="ChEBI" id="CHEBI:57783"/>
    </ligand>
</feature>
<feature type="binding site" evidence="13">
    <location>
        <position position="266"/>
    </location>
    <ligand>
        <name>sn-glycerol 3-phosphate</name>
        <dbReference type="ChEBI" id="CHEBI:57597"/>
    </ligand>
</feature>